<sequence length="170" mass="18691">MMEPGIVTFEEVFNACSDPEFSLLMQLSRSGSRSSLVVPSTASVNDVMSRFKSVNCNALAVLDPSTDKAVGLVYLSDTQRYIQKTAFEALDSTRDSSVLSLEAIEPSPTVTDSQALAKRQPWPKSILARPVPLVSRRASDAAQEDPTEDTEMEEEDDMEEDVESQLRSQP</sequence>
<name>A0A7S1NFK9_9EUGL</name>
<dbReference type="SUPFAM" id="SSF54631">
    <property type="entry name" value="CBS-domain pair"/>
    <property type="match status" value="1"/>
</dbReference>
<evidence type="ECO:0000256" key="1">
    <source>
        <dbReference type="SAM" id="MobiDB-lite"/>
    </source>
</evidence>
<dbReference type="InterPro" id="IPR046342">
    <property type="entry name" value="CBS_dom_sf"/>
</dbReference>
<dbReference type="AlphaFoldDB" id="A0A7S1NFK9"/>
<accession>A0A7S1NFK9</accession>
<protein>
    <recommendedName>
        <fullName evidence="3">CBS domain-containing protein</fullName>
    </recommendedName>
</protein>
<feature type="region of interest" description="Disordered" evidence="1">
    <location>
        <begin position="129"/>
        <end position="170"/>
    </location>
</feature>
<proteinExistence type="predicted"/>
<reference evidence="2" key="1">
    <citation type="submission" date="2021-01" db="EMBL/GenBank/DDBJ databases">
        <authorList>
            <person name="Corre E."/>
            <person name="Pelletier E."/>
            <person name="Niang G."/>
            <person name="Scheremetjew M."/>
            <person name="Finn R."/>
            <person name="Kale V."/>
            <person name="Holt S."/>
            <person name="Cochrane G."/>
            <person name="Meng A."/>
            <person name="Brown T."/>
            <person name="Cohen L."/>
        </authorList>
    </citation>
    <scope>NUCLEOTIDE SEQUENCE</scope>
    <source>
        <strain evidence="2">NIES-381</strain>
    </source>
</reference>
<dbReference type="EMBL" id="HBGA01074693">
    <property type="protein sequence ID" value="CAD9016791.1"/>
    <property type="molecule type" value="Transcribed_RNA"/>
</dbReference>
<evidence type="ECO:0008006" key="3">
    <source>
        <dbReference type="Google" id="ProtNLM"/>
    </source>
</evidence>
<feature type="compositionally biased region" description="Acidic residues" evidence="1">
    <location>
        <begin position="142"/>
        <end position="163"/>
    </location>
</feature>
<gene>
    <name evidence="2" type="ORF">EGYM00392_LOCUS27900</name>
</gene>
<evidence type="ECO:0000313" key="2">
    <source>
        <dbReference type="EMBL" id="CAD9016791.1"/>
    </source>
</evidence>
<organism evidence="2">
    <name type="scientific">Eutreptiella gymnastica</name>
    <dbReference type="NCBI Taxonomy" id="73025"/>
    <lineage>
        <taxon>Eukaryota</taxon>
        <taxon>Discoba</taxon>
        <taxon>Euglenozoa</taxon>
        <taxon>Euglenida</taxon>
        <taxon>Spirocuta</taxon>
        <taxon>Euglenophyceae</taxon>
        <taxon>Eutreptiales</taxon>
        <taxon>Eutreptiaceae</taxon>
        <taxon>Eutreptiella</taxon>
    </lineage>
</organism>